<dbReference type="AlphaFoldDB" id="A0A261XU50"/>
<proteinExistence type="predicted"/>
<keyword evidence="3" id="KW-1185">Reference proteome</keyword>
<sequence length="242" mass="26023">MYYEHPSEGKYEVEVRAGDRLSGHKYAVELETKSSALHVPPINTSFHPSPSSSQTSLVVIPNHHAPASPHSPITPTYAMPSSSNPYYPPPPYGHSAAKLPLVQAARPAGSRRRRPAQVACMAIWWILLIIIGFVLYHKSTTLVANMASAGCPDSCLACYNYFPYPTLSSSCSSDVMQSCGATWACGSGTSAPDYKLAGFVLMLFGGIGLAFQAFLLACNVTIGQCCGDCCHDCLRCCFICDE</sequence>
<evidence type="ECO:0000313" key="3">
    <source>
        <dbReference type="Proteomes" id="UP000242875"/>
    </source>
</evidence>
<evidence type="ECO:0000256" key="1">
    <source>
        <dbReference type="SAM" id="Phobius"/>
    </source>
</evidence>
<protein>
    <submittedName>
        <fullName evidence="2">Uncharacterized protein</fullName>
    </submittedName>
</protein>
<keyword evidence="1" id="KW-0472">Membrane</keyword>
<dbReference type="EMBL" id="MVBO01000222">
    <property type="protein sequence ID" value="OZJ01878.1"/>
    <property type="molecule type" value="Genomic_DNA"/>
</dbReference>
<feature type="transmembrane region" description="Helical" evidence="1">
    <location>
        <begin position="196"/>
        <end position="217"/>
    </location>
</feature>
<organism evidence="2 3">
    <name type="scientific">Bifiguratus adelaidae</name>
    <dbReference type="NCBI Taxonomy" id="1938954"/>
    <lineage>
        <taxon>Eukaryota</taxon>
        <taxon>Fungi</taxon>
        <taxon>Fungi incertae sedis</taxon>
        <taxon>Mucoromycota</taxon>
        <taxon>Mucoromycotina</taxon>
        <taxon>Endogonomycetes</taxon>
        <taxon>Endogonales</taxon>
        <taxon>Endogonales incertae sedis</taxon>
        <taxon>Bifiguratus</taxon>
    </lineage>
</organism>
<reference evidence="2 3" key="1">
    <citation type="journal article" date="2017" name="Mycologia">
        <title>Bifiguratus adelaidae, gen. et sp. nov., a new member of Mucoromycotina in endophytic and soil-dwelling habitats.</title>
        <authorList>
            <person name="Torres-Cruz T.J."/>
            <person name="Billingsley Tobias T.L."/>
            <person name="Almatruk M."/>
            <person name="Hesse C."/>
            <person name="Kuske C.R."/>
            <person name="Desiro A."/>
            <person name="Benucci G.M."/>
            <person name="Bonito G."/>
            <person name="Stajich J.E."/>
            <person name="Dunlap C."/>
            <person name="Arnold A.E."/>
            <person name="Porras-Alfaro A."/>
        </authorList>
    </citation>
    <scope>NUCLEOTIDE SEQUENCE [LARGE SCALE GENOMIC DNA]</scope>
    <source>
        <strain evidence="2 3">AZ0501</strain>
    </source>
</reference>
<name>A0A261XU50_9FUNG</name>
<feature type="transmembrane region" description="Helical" evidence="1">
    <location>
        <begin position="116"/>
        <end position="136"/>
    </location>
</feature>
<gene>
    <name evidence="2" type="ORF">BZG36_05015</name>
</gene>
<comment type="caution">
    <text evidence="2">The sequence shown here is derived from an EMBL/GenBank/DDBJ whole genome shotgun (WGS) entry which is preliminary data.</text>
</comment>
<dbReference type="Proteomes" id="UP000242875">
    <property type="component" value="Unassembled WGS sequence"/>
</dbReference>
<accession>A0A261XU50</accession>
<keyword evidence="1" id="KW-0812">Transmembrane</keyword>
<keyword evidence="1" id="KW-1133">Transmembrane helix</keyword>
<evidence type="ECO:0000313" key="2">
    <source>
        <dbReference type="EMBL" id="OZJ01878.1"/>
    </source>
</evidence>